<proteinExistence type="predicted"/>
<dbReference type="Proteomes" id="UP001165083">
    <property type="component" value="Unassembled WGS sequence"/>
</dbReference>
<evidence type="ECO:0000313" key="3">
    <source>
        <dbReference type="Proteomes" id="UP001165083"/>
    </source>
</evidence>
<reference evidence="2" key="1">
    <citation type="submission" date="2023-04" db="EMBL/GenBank/DDBJ databases">
        <title>Phytophthora lilii NBRC 32176.</title>
        <authorList>
            <person name="Ichikawa N."/>
            <person name="Sato H."/>
            <person name="Tonouchi N."/>
        </authorList>
    </citation>
    <scope>NUCLEOTIDE SEQUENCE</scope>
    <source>
        <strain evidence="2">NBRC 32176</strain>
    </source>
</reference>
<name>A0A9W6TDR1_9STRA</name>
<gene>
    <name evidence="2" type="ORF">Plil01_000191900</name>
</gene>
<dbReference type="AlphaFoldDB" id="A0A9W6TDR1"/>
<evidence type="ECO:0000256" key="1">
    <source>
        <dbReference type="SAM" id="MobiDB-lite"/>
    </source>
</evidence>
<accession>A0A9W6TDR1</accession>
<protein>
    <submittedName>
        <fullName evidence="2">Unnamed protein product</fullName>
    </submittedName>
</protein>
<dbReference type="EMBL" id="BSXW01000068">
    <property type="protein sequence ID" value="GMF11189.1"/>
    <property type="molecule type" value="Genomic_DNA"/>
</dbReference>
<comment type="caution">
    <text evidence="2">The sequence shown here is derived from an EMBL/GenBank/DDBJ whole genome shotgun (WGS) entry which is preliminary data.</text>
</comment>
<keyword evidence="3" id="KW-1185">Reference proteome</keyword>
<feature type="region of interest" description="Disordered" evidence="1">
    <location>
        <begin position="39"/>
        <end position="82"/>
    </location>
</feature>
<sequence>MLEVIGADMENSNATRIDFVARFKASELYHCLQRTINQEGITGPSEGLSPLPFDHKRAATNSSKPSERLSPLTFDHKRAATS</sequence>
<organism evidence="2 3">
    <name type="scientific">Phytophthora lilii</name>
    <dbReference type="NCBI Taxonomy" id="2077276"/>
    <lineage>
        <taxon>Eukaryota</taxon>
        <taxon>Sar</taxon>
        <taxon>Stramenopiles</taxon>
        <taxon>Oomycota</taxon>
        <taxon>Peronosporomycetes</taxon>
        <taxon>Peronosporales</taxon>
        <taxon>Peronosporaceae</taxon>
        <taxon>Phytophthora</taxon>
    </lineage>
</organism>
<evidence type="ECO:0000313" key="2">
    <source>
        <dbReference type="EMBL" id="GMF11189.1"/>
    </source>
</evidence>